<name>A0A432MJX6_9BACT</name>
<comment type="caution">
    <text evidence="5">The sequence shown here is derived from an EMBL/GenBank/DDBJ whole genome shotgun (WGS) entry which is preliminary data.</text>
</comment>
<evidence type="ECO:0000256" key="2">
    <source>
        <dbReference type="PIRSR" id="PIRSR005962-1"/>
    </source>
</evidence>
<dbReference type="GO" id="GO:0050118">
    <property type="term" value="F:N-acetyldiaminopimelate deacetylase activity"/>
    <property type="evidence" value="ECO:0007669"/>
    <property type="project" value="UniProtKB-ARBA"/>
</dbReference>
<dbReference type="GO" id="GO:0046872">
    <property type="term" value="F:metal ion binding"/>
    <property type="evidence" value="ECO:0007669"/>
    <property type="project" value="UniProtKB-KW"/>
</dbReference>
<dbReference type="SUPFAM" id="SSF55031">
    <property type="entry name" value="Bacterial exopeptidase dimerisation domain"/>
    <property type="match status" value="1"/>
</dbReference>
<keyword evidence="2" id="KW-0479">Metal-binding</keyword>
<keyword evidence="2" id="KW-0464">Manganese</keyword>
<dbReference type="InterPro" id="IPR002933">
    <property type="entry name" value="Peptidase_M20"/>
</dbReference>
<dbReference type="SUPFAM" id="SSF53187">
    <property type="entry name" value="Zn-dependent exopeptidases"/>
    <property type="match status" value="1"/>
</dbReference>
<comment type="cofactor">
    <cofactor evidence="2">
        <name>Mn(2+)</name>
        <dbReference type="ChEBI" id="CHEBI:29035"/>
    </cofactor>
    <text evidence="2">The Mn(2+) ion enhances activity.</text>
</comment>
<evidence type="ECO:0000313" key="5">
    <source>
        <dbReference type="EMBL" id="RUL87714.1"/>
    </source>
</evidence>
<proteinExistence type="predicted"/>
<dbReference type="InterPro" id="IPR036264">
    <property type="entry name" value="Bact_exopeptidase_dim_dom"/>
</dbReference>
<evidence type="ECO:0000256" key="1">
    <source>
        <dbReference type="ARBA" id="ARBA00022801"/>
    </source>
</evidence>
<evidence type="ECO:0000256" key="3">
    <source>
        <dbReference type="SAM" id="SignalP"/>
    </source>
</evidence>
<organism evidence="5 6">
    <name type="scientific">Tautonia sociabilis</name>
    <dbReference type="NCBI Taxonomy" id="2080755"/>
    <lineage>
        <taxon>Bacteria</taxon>
        <taxon>Pseudomonadati</taxon>
        <taxon>Planctomycetota</taxon>
        <taxon>Planctomycetia</taxon>
        <taxon>Isosphaerales</taxon>
        <taxon>Isosphaeraceae</taxon>
        <taxon>Tautonia</taxon>
    </lineage>
</organism>
<keyword evidence="6" id="KW-1185">Reference proteome</keyword>
<feature type="binding site" evidence="2">
    <location>
        <position position="192"/>
    </location>
    <ligand>
        <name>Mn(2+)</name>
        <dbReference type="ChEBI" id="CHEBI:29035"/>
        <label>2</label>
    </ligand>
</feature>
<dbReference type="InterPro" id="IPR017439">
    <property type="entry name" value="Amidohydrolase"/>
</dbReference>
<feature type="signal peptide" evidence="3">
    <location>
        <begin position="1"/>
        <end position="19"/>
    </location>
</feature>
<reference evidence="5 6" key="2">
    <citation type="submission" date="2019-01" db="EMBL/GenBank/DDBJ databases">
        <title>Tautonia sociabilis, a novel thermotolerant planctomycete of Isosphaeraceae family, isolated from a 4000 m deep subterranean habitat.</title>
        <authorList>
            <person name="Kovaleva O.L."/>
            <person name="Elcheninov A.G."/>
            <person name="Van Heerden E."/>
            <person name="Toshchakov S.V."/>
            <person name="Novikov A."/>
            <person name="Bonch-Osmolovskaya E.A."/>
            <person name="Kublanov I.V."/>
        </authorList>
    </citation>
    <scope>NUCLEOTIDE SEQUENCE [LARGE SCALE GENOMIC DNA]</scope>
    <source>
        <strain evidence="5 6">GM2012</strain>
    </source>
</reference>
<dbReference type="NCBIfam" id="TIGR01891">
    <property type="entry name" value="amidohydrolases"/>
    <property type="match status" value="1"/>
</dbReference>
<evidence type="ECO:0000259" key="4">
    <source>
        <dbReference type="Pfam" id="PF07687"/>
    </source>
</evidence>
<feature type="chain" id="PRO_5019114852" evidence="3">
    <location>
        <begin position="20"/>
        <end position="438"/>
    </location>
</feature>
<dbReference type="InterPro" id="IPR011650">
    <property type="entry name" value="Peptidase_M20_dimer"/>
</dbReference>
<sequence length="438" mass="45579">MTALLALLLLLPIAPPASPGADSAWLNAELDGLLGLYRHLHSHPELSYHEEETARRIAAELKEAGVDEVATGIGGFGVVGVIRNGQGATVLVRTDLDALPVVEETGLPFASTVRTSDDAGETVGVMHACGHDVHMTCFVGSARWLSSHRDSWSGTVVLVGQPAEERVGGAKAMLEDGLYERFPRPDFALALHVASDVPAGVVAYCPGPALASVSSVDITVRGKGGHGAYPHRTVDPIVLASSLVMELQTIVSREVAPTDPAVLTVGSIHGGSKHNIIPPEVALQLTLRSYSSEVMDQLIDGIRRRSIALAEAHQAPEPTITIGDSTPPTVNDDALVSRVVPAIGEALGPENVVPAEPVMGAEDFGLFSLDGAIPSFMFWLGAVPPDRYQEAKDGGAPLPSLHSPLFAPDATSAIPTGIRAMTAALVELLPAGASGGAR</sequence>
<feature type="binding site" evidence="2">
    <location>
        <position position="402"/>
    </location>
    <ligand>
        <name>Mn(2+)</name>
        <dbReference type="ChEBI" id="CHEBI:29035"/>
        <label>2</label>
    </ligand>
</feature>
<dbReference type="Pfam" id="PF07687">
    <property type="entry name" value="M20_dimer"/>
    <property type="match status" value="1"/>
</dbReference>
<feature type="binding site" evidence="2">
    <location>
        <position position="165"/>
    </location>
    <ligand>
        <name>Mn(2+)</name>
        <dbReference type="ChEBI" id="CHEBI:29035"/>
        <label>2</label>
    </ligand>
</feature>
<evidence type="ECO:0000313" key="6">
    <source>
        <dbReference type="Proteomes" id="UP000280296"/>
    </source>
</evidence>
<dbReference type="Proteomes" id="UP000280296">
    <property type="component" value="Unassembled WGS sequence"/>
</dbReference>
<feature type="binding site" evidence="2">
    <location>
        <position position="131"/>
    </location>
    <ligand>
        <name>Mn(2+)</name>
        <dbReference type="ChEBI" id="CHEBI:29035"/>
        <label>2</label>
    </ligand>
</feature>
<dbReference type="EMBL" id="RYZH01000018">
    <property type="protein sequence ID" value="RUL87714.1"/>
    <property type="molecule type" value="Genomic_DNA"/>
</dbReference>
<dbReference type="Pfam" id="PF01546">
    <property type="entry name" value="Peptidase_M20"/>
    <property type="match status" value="1"/>
</dbReference>
<dbReference type="Gene3D" id="3.40.630.10">
    <property type="entry name" value="Zn peptidases"/>
    <property type="match status" value="1"/>
</dbReference>
<dbReference type="RefSeq" id="WP_126725424.1">
    <property type="nucleotide sequence ID" value="NZ_RYZH01000018.1"/>
</dbReference>
<dbReference type="AlphaFoldDB" id="A0A432MJX6"/>
<dbReference type="PANTHER" id="PTHR11014:SF63">
    <property type="entry name" value="METALLOPEPTIDASE, PUTATIVE (AFU_ORTHOLOGUE AFUA_6G09600)-RELATED"/>
    <property type="match status" value="1"/>
</dbReference>
<dbReference type="GO" id="GO:0019877">
    <property type="term" value="P:diaminopimelate biosynthetic process"/>
    <property type="evidence" value="ECO:0007669"/>
    <property type="project" value="UniProtKB-ARBA"/>
</dbReference>
<reference evidence="5 6" key="1">
    <citation type="submission" date="2018-12" db="EMBL/GenBank/DDBJ databases">
        <authorList>
            <person name="Toschakov S.V."/>
        </authorList>
    </citation>
    <scope>NUCLEOTIDE SEQUENCE [LARGE SCALE GENOMIC DNA]</scope>
    <source>
        <strain evidence="5 6">GM2012</strain>
    </source>
</reference>
<gene>
    <name evidence="5" type="ORF">TsocGM_11045</name>
</gene>
<protein>
    <submittedName>
        <fullName evidence="5">Amidohydrolase</fullName>
    </submittedName>
</protein>
<accession>A0A432MJX6</accession>
<dbReference type="OrthoDB" id="9776731at2"/>
<keyword evidence="1 5" id="KW-0378">Hydrolase</keyword>
<dbReference type="Gene3D" id="3.30.70.360">
    <property type="match status" value="1"/>
</dbReference>
<dbReference type="PIRSF" id="PIRSF005962">
    <property type="entry name" value="Pept_M20D_amidohydro"/>
    <property type="match status" value="1"/>
</dbReference>
<feature type="binding site" evidence="2">
    <location>
        <position position="129"/>
    </location>
    <ligand>
        <name>Mn(2+)</name>
        <dbReference type="ChEBI" id="CHEBI:29035"/>
        <label>2</label>
    </ligand>
</feature>
<feature type="domain" description="Peptidase M20 dimerisation" evidence="4">
    <location>
        <begin position="214"/>
        <end position="305"/>
    </location>
</feature>
<keyword evidence="3" id="KW-0732">Signal</keyword>
<dbReference type="PANTHER" id="PTHR11014">
    <property type="entry name" value="PEPTIDASE M20 FAMILY MEMBER"/>
    <property type="match status" value="1"/>
</dbReference>
<dbReference type="FunFam" id="3.30.70.360:FF:000001">
    <property type="entry name" value="N-acetyldiaminopimelate deacetylase"/>
    <property type="match status" value="1"/>
</dbReference>